<dbReference type="PROSITE" id="PS01045">
    <property type="entry name" value="SQUALEN_PHYTOEN_SYN_2"/>
    <property type="match status" value="1"/>
</dbReference>
<evidence type="ECO:0000313" key="3">
    <source>
        <dbReference type="EMBL" id="QPK84253.1"/>
    </source>
</evidence>
<dbReference type="SFLD" id="SFLDS00005">
    <property type="entry name" value="Isoprenoid_Synthase_Type_I"/>
    <property type="match status" value="1"/>
</dbReference>
<dbReference type="InterPro" id="IPR002060">
    <property type="entry name" value="Squ/phyt_synthse"/>
</dbReference>
<accession>A0A7T0PEW3</accession>
<dbReference type="InterPro" id="IPR008949">
    <property type="entry name" value="Isoprenoid_synthase_dom_sf"/>
</dbReference>
<dbReference type="Gene3D" id="1.10.600.10">
    <property type="entry name" value="Farnesyl Diphosphate Synthase"/>
    <property type="match status" value="1"/>
</dbReference>
<dbReference type="SFLD" id="SFLDG01018">
    <property type="entry name" value="Squalene/Phytoene_Synthase_Lik"/>
    <property type="match status" value="1"/>
</dbReference>
<dbReference type="UniPathway" id="UPA00799"/>
<dbReference type="KEGG" id="cqn:G7Y29_03590"/>
<proteinExistence type="predicted"/>
<dbReference type="Proteomes" id="UP000594586">
    <property type="component" value="Chromosome"/>
</dbReference>
<reference evidence="3 4" key="1">
    <citation type="submission" date="2020-11" db="EMBL/GenBank/DDBJ databases">
        <title>Corynebacterium sp. MC1420.</title>
        <authorList>
            <person name="Zhou J."/>
        </authorList>
    </citation>
    <scope>NUCLEOTIDE SEQUENCE [LARGE SCALE GENOMIC DNA]</scope>
    <source>
        <strain evidence="3 4">MC1420</strain>
    </source>
</reference>
<dbReference type="Pfam" id="PF00494">
    <property type="entry name" value="SQS_PSY"/>
    <property type="match status" value="1"/>
</dbReference>
<dbReference type="SUPFAM" id="SSF48576">
    <property type="entry name" value="Terpenoid synthases"/>
    <property type="match status" value="1"/>
</dbReference>
<keyword evidence="4" id="KW-1185">Reference proteome</keyword>
<dbReference type="PANTHER" id="PTHR31480">
    <property type="entry name" value="BIFUNCTIONAL LYCOPENE CYCLASE/PHYTOENE SYNTHASE"/>
    <property type="match status" value="1"/>
</dbReference>
<sequence length="281" mass="31105">MLARYDRMCDRAAAEVISQYSTSFYLATRFLAPRVRTDVRNLYAMVRIADEIVDGTARAAGTDAASLLDAYQAHVLAAPASRFHTDPVLHAWANSARRCRFDDEHVAAFFASMRRDLSQSLYDPADFDAYVYGSAEVIGLMCVAAFVAEDPVPASTRAELDEGARALGAAFQKVNFLRDLAEDRDDLGRTYFPQLGDRDIDDTVKAELVADIRADLARARRAVPLLPKPARGAVAAAEALFAELTERIDAIPAATLYTTRISVPRHRKLYVTARALRRYRA</sequence>
<dbReference type="InterPro" id="IPR019845">
    <property type="entry name" value="Squalene/phytoene_synthase_CS"/>
</dbReference>
<dbReference type="SFLD" id="SFLDG01212">
    <property type="entry name" value="Phytoene_synthase_like"/>
    <property type="match status" value="1"/>
</dbReference>
<evidence type="ECO:0000256" key="1">
    <source>
        <dbReference type="ARBA" id="ARBA00004684"/>
    </source>
</evidence>
<comment type="pathway">
    <text evidence="1">Carotenoid biosynthesis; phytoene biosynthesis.</text>
</comment>
<gene>
    <name evidence="3" type="ORF">G7Y29_03590</name>
</gene>
<dbReference type="GO" id="GO:0008299">
    <property type="term" value="P:isoprenoid biosynthetic process"/>
    <property type="evidence" value="ECO:0007669"/>
    <property type="project" value="UniProtKB-ARBA"/>
</dbReference>
<evidence type="ECO:0000256" key="2">
    <source>
        <dbReference type="ARBA" id="ARBA00022679"/>
    </source>
</evidence>
<dbReference type="InterPro" id="IPR044843">
    <property type="entry name" value="Trans_IPPS_bact-type"/>
</dbReference>
<dbReference type="EMBL" id="CP064955">
    <property type="protein sequence ID" value="QPK84253.1"/>
    <property type="molecule type" value="Genomic_DNA"/>
</dbReference>
<dbReference type="AlphaFoldDB" id="A0A7T0PEW3"/>
<evidence type="ECO:0000313" key="4">
    <source>
        <dbReference type="Proteomes" id="UP000594586"/>
    </source>
</evidence>
<keyword evidence="2" id="KW-0808">Transferase</keyword>
<dbReference type="GO" id="GO:0004311">
    <property type="term" value="F:geranylgeranyl diphosphate synthase activity"/>
    <property type="evidence" value="ECO:0007669"/>
    <property type="project" value="InterPro"/>
</dbReference>
<protein>
    <submittedName>
        <fullName evidence="3">Squalene/phytoene synthase family protein</fullName>
    </submittedName>
</protein>
<organism evidence="3 4">
    <name type="scientific">Corynebacterium qintianiae</name>
    <dbReference type="NCBI Taxonomy" id="2709392"/>
    <lineage>
        <taxon>Bacteria</taxon>
        <taxon>Bacillati</taxon>
        <taxon>Actinomycetota</taxon>
        <taxon>Actinomycetes</taxon>
        <taxon>Mycobacteriales</taxon>
        <taxon>Corynebacteriaceae</taxon>
        <taxon>Corynebacterium</taxon>
    </lineage>
</organism>
<name>A0A7T0PEW3_9CORY</name>